<dbReference type="AlphaFoldDB" id="A0AAW8PZ97"/>
<sequence length="222" mass="25073">MKLTTETFIKSTEDVEIEVLLDNGIYRHLKFKSPSSSIVDFEICTYPDHLVISGDHGCFTFKEKGDLFNFFRRDVALGGTPSIPTHEDYWTSKVISESTIVGGIHETNANVISATLDQCVEDAISEGLTFWESAVQENYDDYDDFISSVKDELEDAISSIDVNNFEWLTLIEFESEIASGLKPFSELSYDCGKELTHQFQYCCKAIVWGIHVFEEKKGASVE</sequence>
<accession>A0AAW8PZ97</accession>
<dbReference type="EMBL" id="JAUHGG010000003">
    <property type="protein sequence ID" value="MDS1821583.1"/>
    <property type="molecule type" value="Genomic_DNA"/>
</dbReference>
<comment type="caution">
    <text evidence="1">The sequence shown here is derived from an EMBL/GenBank/DDBJ whole genome shotgun (WGS) entry which is preliminary data.</text>
</comment>
<name>A0AAW8PZ97_VIBPH</name>
<evidence type="ECO:0000313" key="1">
    <source>
        <dbReference type="EMBL" id="MDS1821583.1"/>
    </source>
</evidence>
<evidence type="ECO:0000313" key="2">
    <source>
        <dbReference type="Proteomes" id="UP001253193"/>
    </source>
</evidence>
<dbReference type="RefSeq" id="WP_311020493.1">
    <property type="nucleotide sequence ID" value="NZ_JAUHGG010000003.1"/>
</dbReference>
<organism evidence="1 2">
    <name type="scientific">Vibrio parahaemolyticus</name>
    <dbReference type="NCBI Taxonomy" id="670"/>
    <lineage>
        <taxon>Bacteria</taxon>
        <taxon>Pseudomonadati</taxon>
        <taxon>Pseudomonadota</taxon>
        <taxon>Gammaproteobacteria</taxon>
        <taxon>Vibrionales</taxon>
        <taxon>Vibrionaceae</taxon>
        <taxon>Vibrio</taxon>
    </lineage>
</organism>
<proteinExistence type="predicted"/>
<dbReference type="Proteomes" id="UP001253193">
    <property type="component" value="Unassembled WGS sequence"/>
</dbReference>
<gene>
    <name evidence="1" type="ORF">QX249_12995</name>
</gene>
<reference evidence="1" key="1">
    <citation type="submission" date="2023-06" db="EMBL/GenBank/DDBJ databases">
        <title>Genomic Diversity of Vibrio spp. and Metagenomic Analysis of Pathogens in Florida Gulf Coastal Waters Following Hurricane Ian.</title>
        <authorList>
            <person name="Brumfield K.D."/>
        </authorList>
    </citation>
    <scope>NUCLEOTIDE SEQUENCE</scope>
    <source>
        <strain evidence="1">WBS2B-138</strain>
    </source>
</reference>
<protein>
    <recommendedName>
        <fullName evidence="3">DUF2262 domain-containing protein</fullName>
    </recommendedName>
</protein>
<evidence type="ECO:0008006" key="3">
    <source>
        <dbReference type="Google" id="ProtNLM"/>
    </source>
</evidence>